<keyword evidence="3" id="KW-1185">Reference proteome</keyword>
<proteinExistence type="predicted"/>
<dbReference type="GO" id="GO:0003824">
    <property type="term" value="F:catalytic activity"/>
    <property type="evidence" value="ECO:0007669"/>
    <property type="project" value="UniProtKB-ARBA"/>
</dbReference>
<dbReference type="SUPFAM" id="SSF48208">
    <property type="entry name" value="Six-hairpin glycosidases"/>
    <property type="match status" value="1"/>
</dbReference>
<dbReference type="Gene3D" id="1.50.10.10">
    <property type="match status" value="1"/>
</dbReference>
<dbReference type="PIRSF" id="PIRSF028846">
    <property type="entry name" value="UCP028846"/>
    <property type="match status" value="1"/>
</dbReference>
<dbReference type="SMART" id="SM01149">
    <property type="entry name" value="DUF1237"/>
    <property type="match status" value="1"/>
</dbReference>
<dbReference type="InterPro" id="IPR012341">
    <property type="entry name" value="6hp_glycosidase-like_sf"/>
</dbReference>
<dbReference type="AlphaFoldDB" id="A0A553I633"/>
<dbReference type="InterPro" id="IPR008313">
    <property type="entry name" value="GH125"/>
</dbReference>
<dbReference type="OrthoDB" id="7771656at2759"/>
<reference evidence="3" key="1">
    <citation type="submission" date="2019-06" db="EMBL/GenBank/DDBJ databases">
        <title>Draft genome sequence of the griseofulvin-producing fungus Xylaria cubensis strain G536.</title>
        <authorList>
            <person name="Mead M.E."/>
            <person name="Raja H.A."/>
            <person name="Steenwyk J.L."/>
            <person name="Knowles S.L."/>
            <person name="Oberlies N.H."/>
            <person name="Rokas A."/>
        </authorList>
    </citation>
    <scope>NUCLEOTIDE SEQUENCE [LARGE SCALE GENOMIC DNA]</scope>
    <source>
        <strain evidence="3">G536</strain>
    </source>
</reference>
<evidence type="ECO:0008006" key="4">
    <source>
        <dbReference type="Google" id="ProtNLM"/>
    </source>
</evidence>
<dbReference type="STRING" id="2512241.A0A553I633"/>
<protein>
    <recommendedName>
        <fullName evidence="4">Glycoside hydrolase family 125 protein</fullName>
    </recommendedName>
</protein>
<gene>
    <name evidence="2" type="ORF">FHL15_003592</name>
</gene>
<dbReference type="Pfam" id="PF06824">
    <property type="entry name" value="Glyco_hydro_125"/>
    <property type="match status" value="1"/>
</dbReference>
<dbReference type="GO" id="GO:0005975">
    <property type="term" value="P:carbohydrate metabolic process"/>
    <property type="evidence" value="ECO:0007669"/>
    <property type="project" value="InterPro"/>
</dbReference>
<evidence type="ECO:0000313" key="3">
    <source>
        <dbReference type="Proteomes" id="UP000319160"/>
    </source>
</evidence>
<keyword evidence="1" id="KW-0732">Signal</keyword>
<dbReference type="PANTHER" id="PTHR31047:SF1">
    <property type="entry name" value="DUF1237 DOMAIN-CONTAINING PROTEIN"/>
    <property type="match status" value="1"/>
</dbReference>
<feature type="chain" id="PRO_5021849035" description="Glycoside hydrolase family 125 protein" evidence="1">
    <location>
        <begin position="19"/>
        <end position="515"/>
    </location>
</feature>
<evidence type="ECO:0000313" key="2">
    <source>
        <dbReference type="EMBL" id="TRX95634.1"/>
    </source>
</evidence>
<comment type="caution">
    <text evidence="2">The sequence shown here is derived from an EMBL/GenBank/DDBJ whole genome shotgun (WGS) entry which is preliminary data.</text>
</comment>
<dbReference type="Proteomes" id="UP000319160">
    <property type="component" value="Unassembled WGS sequence"/>
</dbReference>
<evidence type="ECO:0000256" key="1">
    <source>
        <dbReference type="SAM" id="SignalP"/>
    </source>
</evidence>
<accession>A0A553I633</accession>
<dbReference type="InterPro" id="IPR008928">
    <property type="entry name" value="6-hairpin_glycosidase_sf"/>
</dbReference>
<dbReference type="EMBL" id="VFLP01000015">
    <property type="protein sequence ID" value="TRX95634.1"/>
    <property type="molecule type" value="Genomic_DNA"/>
</dbReference>
<sequence length="515" mass="56627">MMRFRVLLLSSLAATSHAIINGRASCPDYSQYSTQTHQPLSTGKYQLSYMRPDPACRKYVVPEVEAAINDMKGRVKDPDLFRLFENAFPNTLDTTISWKGFASNSTTEELTFITTGDIVAMWLRDSANQMRSYKSLLKANTSTDSLAGLFRGAINLQARYIIQNPYCNSFQAPPESGLPPQHNGAADTDAVSPSYSSSFVFECKYELDSISAFLQLSSDYYEKTQDAAFFGKFKWIQAVQTILNVAQGLLVGTYADDGSVNTSPYTFQRTTTAGTETLSNSGIGNPVKSGTGLVRSAFRPSDDATIYQLFIPANMQFSSYLSKCAAIMKPLNADLANKMTTLANSVKNGINKYGKVNHPTFGQIYAYEIDGFGSSNLMDDANVPSLLSAPILDFLDASDKTYQNTRKFVLSTWNPYYMHGPVINGTGGPHVGPGRAWPMSVITELLTSSDDSEIISGLHTLVSSTDGLGLIHESVNTFDASRWTRQWFSWANGLFGEMLLGLKDRKPQLLATSFQ</sequence>
<dbReference type="PANTHER" id="PTHR31047">
    <property type="entry name" value="MEIOTICALLY UP-REGULATED GENE 157 PROTEIN"/>
    <property type="match status" value="1"/>
</dbReference>
<feature type="signal peptide" evidence="1">
    <location>
        <begin position="1"/>
        <end position="18"/>
    </location>
</feature>
<name>A0A553I633_9PEZI</name>
<organism evidence="2 3">
    <name type="scientific">Xylaria flabelliformis</name>
    <dbReference type="NCBI Taxonomy" id="2512241"/>
    <lineage>
        <taxon>Eukaryota</taxon>
        <taxon>Fungi</taxon>
        <taxon>Dikarya</taxon>
        <taxon>Ascomycota</taxon>
        <taxon>Pezizomycotina</taxon>
        <taxon>Sordariomycetes</taxon>
        <taxon>Xylariomycetidae</taxon>
        <taxon>Xylariales</taxon>
        <taxon>Xylariaceae</taxon>
        <taxon>Xylaria</taxon>
    </lineage>
</organism>